<name>A0A1Y1QB23_9GAMM</name>
<accession>A0A1Y1QB23</accession>
<dbReference type="AlphaFoldDB" id="A0A1Y1QB23"/>
<proteinExistence type="predicted"/>
<evidence type="ECO:0000313" key="4">
    <source>
        <dbReference type="Proteomes" id="UP000192491"/>
    </source>
</evidence>
<reference evidence="3 4" key="1">
    <citation type="submission" date="2017-01" db="EMBL/GenBank/DDBJ databases">
        <title>Novel large sulfur bacteria in the metagenomes of groundwater-fed chemosynthetic microbial mats in the Lake Huron basin.</title>
        <authorList>
            <person name="Sharrar A.M."/>
            <person name="Flood B.E."/>
            <person name="Bailey J.V."/>
            <person name="Jones D.S."/>
            <person name="Biddanda B."/>
            <person name="Ruberg S.A."/>
            <person name="Marcus D.N."/>
            <person name="Dick G.J."/>
        </authorList>
    </citation>
    <scope>NUCLEOTIDE SEQUENCE [LARGE SCALE GENOMIC DNA]</scope>
    <source>
        <strain evidence="3">A8</strain>
    </source>
</reference>
<protein>
    <recommendedName>
        <fullName evidence="2">Peptidase C51 domain-containing protein</fullName>
    </recommendedName>
</protein>
<evidence type="ECO:0000256" key="1">
    <source>
        <dbReference type="SAM" id="SignalP"/>
    </source>
</evidence>
<dbReference type="GO" id="GO:0016874">
    <property type="term" value="F:ligase activity"/>
    <property type="evidence" value="ECO:0007669"/>
    <property type="project" value="TreeGrafter"/>
</dbReference>
<dbReference type="PROSITE" id="PS50911">
    <property type="entry name" value="CHAP"/>
    <property type="match status" value="1"/>
</dbReference>
<dbReference type="EMBL" id="MTEJ01000554">
    <property type="protein sequence ID" value="OQX01695.1"/>
    <property type="molecule type" value="Genomic_DNA"/>
</dbReference>
<gene>
    <name evidence="3" type="ORF">BWK73_45235</name>
</gene>
<keyword evidence="1" id="KW-0732">Signal</keyword>
<dbReference type="Gene3D" id="3.90.1720.10">
    <property type="entry name" value="endopeptidase domain like (from Nostoc punctiforme)"/>
    <property type="match status" value="1"/>
</dbReference>
<dbReference type="InterPro" id="IPR007921">
    <property type="entry name" value="CHAP_dom"/>
</dbReference>
<dbReference type="PANTHER" id="PTHR30094:SF0">
    <property type="entry name" value="BIFUNCTIONAL GLUTATHIONYLSPERMIDINE SYNTHETASE_AMIDASE-RELATED"/>
    <property type="match status" value="1"/>
</dbReference>
<dbReference type="Proteomes" id="UP000192491">
    <property type="component" value="Unassembled WGS sequence"/>
</dbReference>
<feature type="domain" description="Peptidase C51" evidence="2">
    <location>
        <begin position="112"/>
        <end position="260"/>
    </location>
</feature>
<dbReference type="PANTHER" id="PTHR30094">
    <property type="entry name" value="BIFUNCTIONAL GLUTATHIONYLSPERMIDINE SYNTHETASE/AMIDASE-RELATED"/>
    <property type="match status" value="1"/>
</dbReference>
<feature type="signal peptide" evidence="1">
    <location>
        <begin position="1"/>
        <end position="25"/>
    </location>
</feature>
<organism evidence="3 4">
    <name type="scientific">Thiothrix lacustris</name>
    <dbReference type="NCBI Taxonomy" id="525917"/>
    <lineage>
        <taxon>Bacteria</taxon>
        <taxon>Pseudomonadati</taxon>
        <taxon>Pseudomonadota</taxon>
        <taxon>Gammaproteobacteria</taxon>
        <taxon>Thiotrichales</taxon>
        <taxon>Thiotrichaceae</taxon>
        <taxon>Thiothrix</taxon>
    </lineage>
</organism>
<feature type="chain" id="PRO_5012395137" description="Peptidase C51 domain-containing protein" evidence="1">
    <location>
        <begin position="26"/>
        <end position="283"/>
    </location>
</feature>
<dbReference type="InterPro" id="IPR038765">
    <property type="entry name" value="Papain-like_cys_pep_sf"/>
</dbReference>
<sequence>MGSQLSSWFMTLVLGAALLSGCATTSPTLGTTDYPSGLATPLPQTDGYGLLAKPTPLPKNVSEQAYQQAKQSCDTGCVTPAGTLLGTADRVNAYSNCQSTCARSEFSFMDLRNKAVSLHQKPPADAHLHYIGLSYQCVEYARRWWMTNLGITFGDVDSAHEILYLTEGKDIRSKASFPLARSINGTAQRPPKRGDLLIYYPDPKNPKWRHGHIAVVVGVDQQQGWVSVAEQNYDNLPWAQPHYARQLRLFTVGGRYHVVDVVSDKVSNPVGGLVSGWIYPATR</sequence>
<dbReference type="InterPro" id="IPR051705">
    <property type="entry name" value="Gsp_Synthetase/Amidase"/>
</dbReference>
<evidence type="ECO:0000259" key="2">
    <source>
        <dbReference type="PROSITE" id="PS50911"/>
    </source>
</evidence>
<dbReference type="SUPFAM" id="SSF54001">
    <property type="entry name" value="Cysteine proteinases"/>
    <property type="match status" value="1"/>
</dbReference>
<evidence type="ECO:0000313" key="3">
    <source>
        <dbReference type="EMBL" id="OQX01695.1"/>
    </source>
</evidence>
<dbReference type="Pfam" id="PF05257">
    <property type="entry name" value="CHAP"/>
    <property type="match status" value="1"/>
</dbReference>
<comment type="caution">
    <text evidence="3">The sequence shown here is derived from an EMBL/GenBank/DDBJ whole genome shotgun (WGS) entry which is preliminary data.</text>
</comment>